<dbReference type="SUPFAM" id="SSF55729">
    <property type="entry name" value="Acyl-CoA N-acyltransferases (Nat)"/>
    <property type="match status" value="1"/>
</dbReference>
<accession>A0ABR9JAT0</accession>
<gene>
    <name evidence="1" type="ORF">H4W27_000155</name>
</gene>
<dbReference type="RefSeq" id="WP_192594251.1">
    <property type="nucleotide sequence ID" value="NZ_BAAALJ010000022.1"/>
</dbReference>
<dbReference type="EMBL" id="JADBED010000001">
    <property type="protein sequence ID" value="MBE1523037.1"/>
    <property type="molecule type" value="Genomic_DNA"/>
</dbReference>
<evidence type="ECO:0000313" key="1">
    <source>
        <dbReference type="EMBL" id="MBE1523037.1"/>
    </source>
</evidence>
<keyword evidence="2" id="KW-1185">Reference proteome</keyword>
<dbReference type="InterPro" id="IPR016181">
    <property type="entry name" value="Acyl_CoA_acyltransferase"/>
</dbReference>
<evidence type="ECO:0000313" key="2">
    <source>
        <dbReference type="Proteomes" id="UP000643525"/>
    </source>
</evidence>
<reference evidence="1 2" key="1">
    <citation type="submission" date="2020-10" db="EMBL/GenBank/DDBJ databases">
        <title>Sequencing the genomes of 1000 actinobacteria strains.</title>
        <authorList>
            <person name="Klenk H.-P."/>
        </authorList>
    </citation>
    <scope>NUCLEOTIDE SEQUENCE [LARGE SCALE GENOMIC DNA]</scope>
    <source>
        <strain evidence="1 2">DSM 15666</strain>
    </source>
</reference>
<proteinExistence type="predicted"/>
<comment type="caution">
    <text evidence="1">The sequence shown here is derived from an EMBL/GenBank/DDBJ whole genome shotgun (WGS) entry which is preliminary data.</text>
</comment>
<dbReference type="Gene3D" id="3.40.630.30">
    <property type="match status" value="1"/>
</dbReference>
<dbReference type="Proteomes" id="UP000643525">
    <property type="component" value="Unassembled WGS sequence"/>
</dbReference>
<sequence>MSQSHDPAGEPEPMTLQDHTRNIICLSWARILGLADDELLGTPSRHEVVQPEGSALSFLRLFGHGILSGPPEAIRRARALEDPELVQERCLLDLGRRHGPGARSLGTSRLLYAEEPPSLGAPDSGAVSFEPTHVDSVLTDSPADDVTASGIAEASWSAALVDEDTGAGLGAAGRSVWAGMLADIRVLTIPSRRGAGVGLHLAAVAAEEAFVEGLVPQWRASETSPAGLRIASRLGFTQAGTQTTVAFG</sequence>
<organism evidence="1 2">
    <name type="scientific">Nesterenkonia lutea</name>
    <dbReference type="NCBI Taxonomy" id="272919"/>
    <lineage>
        <taxon>Bacteria</taxon>
        <taxon>Bacillati</taxon>
        <taxon>Actinomycetota</taxon>
        <taxon>Actinomycetes</taxon>
        <taxon>Micrococcales</taxon>
        <taxon>Micrococcaceae</taxon>
        <taxon>Nesterenkonia</taxon>
    </lineage>
</organism>
<name>A0ABR9JAT0_9MICC</name>
<protein>
    <submittedName>
        <fullName evidence="1">GNAT superfamily N-acetyltransferase</fullName>
    </submittedName>
</protein>